<feature type="transmembrane region" description="Helical" evidence="5">
    <location>
        <begin position="147"/>
        <end position="167"/>
    </location>
</feature>
<feature type="transmembrane region" description="Helical" evidence="5">
    <location>
        <begin position="12"/>
        <end position="32"/>
    </location>
</feature>
<dbReference type="PANTHER" id="PTHR23502:SF59">
    <property type="entry name" value="MULTIDRUG TRANSPORTER, PUTATIVE (AFU_ORTHOLOGUE AFUA_1G10370)-RELATED"/>
    <property type="match status" value="1"/>
</dbReference>
<name>A0A8H5ZSI2_PETAA</name>
<dbReference type="EMBL" id="SPNV01000356">
    <property type="protein sequence ID" value="KAF5856028.1"/>
    <property type="molecule type" value="Genomic_DNA"/>
</dbReference>
<dbReference type="PROSITE" id="PS51257">
    <property type="entry name" value="PROKAR_LIPOPROTEIN"/>
    <property type="match status" value="1"/>
</dbReference>
<gene>
    <name evidence="6" type="ORF">ETB97_008015</name>
</gene>
<dbReference type="InterPro" id="IPR036259">
    <property type="entry name" value="MFS_trans_sf"/>
</dbReference>
<evidence type="ECO:0000256" key="5">
    <source>
        <dbReference type="SAM" id="Phobius"/>
    </source>
</evidence>
<dbReference type="Proteomes" id="UP000541154">
    <property type="component" value="Unassembled WGS sequence"/>
</dbReference>
<evidence type="ECO:0000256" key="4">
    <source>
        <dbReference type="ARBA" id="ARBA00023136"/>
    </source>
</evidence>
<evidence type="ECO:0000313" key="6">
    <source>
        <dbReference type="EMBL" id="KAF5856028.1"/>
    </source>
</evidence>
<feature type="transmembrane region" description="Helical" evidence="5">
    <location>
        <begin position="53"/>
        <end position="71"/>
    </location>
</feature>
<keyword evidence="7" id="KW-1185">Reference proteome</keyword>
<sequence>MRGWGPVVSQLPFLALLLGCLVAAAANIYNNIYYGKKLVANNFKPVPEARLPPMMYGGFAFSAGLFLFGWTTSEHISSPWPSIVGVFLTGVGFTTIFQSSLQYLVDTFTRYSASAIAANAFVRSMAAGAFPLFVWPMYKKVGIDWGTTIFACISVLLLPAPFLFFRWGNRIRAHGKFSKPSVY</sequence>
<evidence type="ECO:0000313" key="7">
    <source>
        <dbReference type="Proteomes" id="UP000541154"/>
    </source>
</evidence>
<feature type="transmembrane region" description="Helical" evidence="5">
    <location>
        <begin position="116"/>
        <end position="135"/>
    </location>
</feature>
<feature type="transmembrane region" description="Helical" evidence="5">
    <location>
        <begin position="83"/>
        <end position="104"/>
    </location>
</feature>
<dbReference type="PANTHER" id="PTHR23502">
    <property type="entry name" value="MAJOR FACILITATOR SUPERFAMILY"/>
    <property type="match status" value="1"/>
</dbReference>
<dbReference type="AlphaFoldDB" id="A0A8H5ZSI2"/>
<dbReference type="GO" id="GO:0005886">
    <property type="term" value="C:plasma membrane"/>
    <property type="evidence" value="ECO:0007669"/>
    <property type="project" value="TreeGrafter"/>
</dbReference>
<organism evidence="6 7">
    <name type="scientific">Petromyces alliaceus</name>
    <name type="common">Aspergillus alliaceus</name>
    <dbReference type="NCBI Taxonomy" id="209559"/>
    <lineage>
        <taxon>Eukaryota</taxon>
        <taxon>Fungi</taxon>
        <taxon>Dikarya</taxon>
        <taxon>Ascomycota</taxon>
        <taxon>Pezizomycotina</taxon>
        <taxon>Eurotiomycetes</taxon>
        <taxon>Eurotiomycetidae</taxon>
        <taxon>Eurotiales</taxon>
        <taxon>Aspergillaceae</taxon>
        <taxon>Aspergillus</taxon>
        <taxon>Aspergillus subgen. Circumdati</taxon>
    </lineage>
</organism>
<reference evidence="6 7" key="1">
    <citation type="submission" date="2019-04" db="EMBL/GenBank/DDBJ databases">
        <title>Aspergillus burnettii sp. nov., novel species from soil in southeast Queensland.</title>
        <authorList>
            <person name="Gilchrist C.L.M."/>
            <person name="Pitt J.I."/>
            <person name="Lange L."/>
            <person name="Lacey H.J."/>
            <person name="Vuong D."/>
            <person name="Midgley D.J."/>
            <person name="Greenfield P."/>
            <person name="Bradbury M."/>
            <person name="Lacey E."/>
            <person name="Busk P.K."/>
            <person name="Pilgaard B."/>
            <person name="Chooi Y.H."/>
            <person name="Piggott A.M."/>
        </authorList>
    </citation>
    <scope>NUCLEOTIDE SEQUENCE [LARGE SCALE GENOMIC DNA]</scope>
    <source>
        <strain evidence="6 7">FRR 5400</strain>
    </source>
</reference>
<evidence type="ECO:0000256" key="1">
    <source>
        <dbReference type="ARBA" id="ARBA00004141"/>
    </source>
</evidence>
<comment type="subcellular location">
    <subcellularLocation>
        <location evidence="1">Membrane</location>
        <topology evidence="1">Multi-pass membrane protein</topology>
    </subcellularLocation>
</comment>
<evidence type="ECO:0000256" key="3">
    <source>
        <dbReference type="ARBA" id="ARBA00022989"/>
    </source>
</evidence>
<keyword evidence="2 5" id="KW-0812">Transmembrane</keyword>
<protein>
    <submittedName>
        <fullName evidence="6">Uncharacterized protein</fullName>
    </submittedName>
</protein>
<dbReference type="SUPFAM" id="SSF103473">
    <property type="entry name" value="MFS general substrate transporter"/>
    <property type="match status" value="1"/>
</dbReference>
<dbReference type="GO" id="GO:0022857">
    <property type="term" value="F:transmembrane transporter activity"/>
    <property type="evidence" value="ECO:0007669"/>
    <property type="project" value="TreeGrafter"/>
</dbReference>
<evidence type="ECO:0000256" key="2">
    <source>
        <dbReference type="ARBA" id="ARBA00022692"/>
    </source>
</evidence>
<keyword evidence="4 5" id="KW-0472">Membrane</keyword>
<comment type="caution">
    <text evidence="6">The sequence shown here is derived from an EMBL/GenBank/DDBJ whole genome shotgun (WGS) entry which is preliminary data.</text>
</comment>
<proteinExistence type="predicted"/>
<keyword evidence="3 5" id="KW-1133">Transmembrane helix</keyword>
<accession>A0A8H5ZSI2</accession>
<dbReference type="Gene3D" id="1.20.1250.20">
    <property type="entry name" value="MFS general substrate transporter like domains"/>
    <property type="match status" value="1"/>
</dbReference>